<dbReference type="InterPro" id="IPR036144">
    <property type="entry name" value="RibA-like_sf"/>
</dbReference>
<feature type="binding site" evidence="11">
    <location>
        <position position="156"/>
    </location>
    <ligand>
        <name>GTP</name>
        <dbReference type="ChEBI" id="CHEBI:37565"/>
    </ligand>
</feature>
<dbReference type="HAMAP" id="MF_00179">
    <property type="entry name" value="RibA"/>
    <property type="match status" value="1"/>
</dbReference>
<comment type="function">
    <text evidence="9 11">Catalyzes the conversion of GTP to 2,5-diamino-6-ribosylamino-4(3H)-pyrimidinone 5'-phosphate (DARP), formate and pyrophosphate.</text>
</comment>
<feature type="binding site" evidence="11">
    <location>
        <begin position="50"/>
        <end position="54"/>
    </location>
    <ligand>
        <name>GTP</name>
        <dbReference type="ChEBI" id="CHEBI:37565"/>
    </ligand>
</feature>
<keyword evidence="8 11" id="KW-0342">GTP-binding</keyword>
<dbReference type="GO" id="GO:0005829">
    <property type="term" value="C:cytosol"/>
    <property type="evidence" value="ECO:0007669"/>
    <property type="project" value="TreeGrafter"/>
</dbReference>
<dbReference type="AlphaFoldDB" id="A0A847S056"/>
<dbReference type="NCBIfam" id="TIGR00505">
    <property type="entry name" value="ribA"/>
    <property type="match status" value="1"/>
</dbReference>
<gene>
    <name evidence="11 13" type="primary">ribA</name>
    <name evidence="13" type="ORF">HF682_16300</name>
</gene>
<feature type="binding site" evidence="11">
    <location>
        <position position="68"/>
    </location>
    <ligand>
        <name>Zn(2+)</name>
        <dbReference type="ChEBI" id="CHEBI:29105"/>
        <note>catalytic</note>
    </ligand>
</feature>
<dbReference type="NCBIfam" id="NF001591">
    <property type="entry name" value="PRK00393.1"/>
    <property type="match status" value="1"/>
</dbReference>
<dbReference type="GO" id="GO:0005525">
    <property type="term" value="F:GTP binding"/>
    <property type="evidence" value="ECO:0007669"/>
    <property type="project" value="UniProtKB-KW"/>
</dbReference>
<feature type="binding site" evidence="11">
    <location>
        <position position="151"/>
    </location>
    <ligand>
        <name>GTP</name>
        <dbReference type="ChEBI" id="CHEBI:37565"/>
    </ligand>
</feature>
<comment type="similarity">
    <text evidence="2">In the N-terminal section; belongs to the DHBP synthase family.</text>
</comment>
<sequence>MTPPLEKIASARLPTRHGEFDAHAFRNPDNGVEHLALTIGEVAGDGVLARLHSECLTGDAFGSLRCDCGEQLDRALQRIVQEGRGVLLYLRGHEGRGIGLAHKIDAYRLQDSGLDTVDANLALGLPVDGREYHDAVNMLQQLGVRSVRLMSNNTQKLDALEAAGITILERVEHIVEANDENAAYLETKRRRMGHLLD</sequence>
<feature type="binding site" evidence="11">
    <location>
        <position position="66"/>
    </location>
    <ligand>
        <name>Zn(2+)</name>
        <dbReference type="ChEBI" id="CHEBI:29105"/>
        <note>catalytic</note>
    </ligand>
</feature>
<evidence type="ECO:0000256" key="9">
    <source>
        <dbReference type="ARBA" id="ARBA00043932"/>
    </source>
</evidence>
<dbReference type="PANTHER" id="PTHR21327:SF18">
    <property type="entry name" value="3,4-DIHYDROXY-2-BUTANONE 4-PHOSPHATE SYNTHASE"/>
    <property type="match status" value="1"/>
</dbReference>
<evidence type="ECO:0000259" key="12">
    <source>
        <dbReference type="Pfam" id="PF00925"/>
    </source>
</evidence>
<dbReference type="Gene3D" id="3.40.50.10990">
    <property type="entry name" value="GTP cyclohydrolase II"/>
    <property type="match status" value="1"/>
</dbReference>
<keyword evidence="14" id="KW-1185">Reference proteome</keyword>
<evidence type="ECO:0000256" key="4">
    <source>
        <dbReference type="ARBA" id="ARBA00022723"/>
    </source>
</evidence>
<dbReference type="SUPFAM" id="SSF142695">
    <property type="entry name" value="RibA-like"/>
    <property type="match status" value="1"/>
</dbReference>
<reference evidence="13 14" key="1">
    <citation type="submission" date="2020-04" db="EMBL/GenBank/DDBJ databases">
        <title>Draft genome of Leeia sp. IMCC25680.</title>
        <authorList>
            <person name="Song J."/>
            <person name="Cho J.-C."/>
        </authorList>
    </citation>
    <scope>NUCLEOTIDE SEQUENCE [LARGE SCALE GENOMIC DNA]</scope>
    <source>
        <strain evidence="13 14">IMCC25680</strain>
    </source>
</reference>
<evidence type="ECO:0000256" key="6">
    <source>
        <dbReference type="ARBA" id="ARBA00022801"/>
    </source>
</evidence>
<evidence type="ECO:0000256" key="1">
    <source>
        <dbReference type="ARBA" id="ARBA00004853"/>
    </source>
</evidence>
<comment type="pathway">
    <text evidence="1 11">Cofactor biosynthesis; riboflavin biosynthesis; 5-amino-6-(D-ribitylamino)uracil from GTP: step 1/4.</text>
</comment>
<keyword evidence="4 11" id="KW-0479">Metal-binding</keyword>
<dbReference type="InterPro" id="IPR032677">
    <property type="entry name" value="GTP_cyclohydro_II"/>
</dbReference>
<evidence type="ECO:0000256" key="2">
    <source>
        <dbReference type="ARBA" id="ARBA00005520"/>
    </source>
</evidence>
<dbReference type="GO" id="GO:0008686">
    <property type="term" value="F:3,4-dihydroxy-2-butanone-4-phosphate synthase activity"/>
    <property type="evidence" value="ECO:0007669"/>
    <property type="project" value="TreeGrafter"/>
</dbReference>
<evidence type="ECO:0000313" key="14">
    <source>
        <dbReference type="Proteomes" id="UP000587991"/>
    </source>
</evidence>
<feature type="active site" description="Nucleophile" evidence="11">
    <location>
        <position position="130"/>
    </location>
</feature>
<protein>
    <recommendedName>
        <fullName evidence="11">GTP cyclohydrolase-2</fullName>
        <ecNumber evidence="11">3.5.4.25</ecNumber>
    </recommendedName>
    <alternativeName>
        <fullName evidence="11">GTP cyclohydrolase II</fullName>
    </alternativeName>
</protein>
<evidence type="ECO:0000256" key="7">
    <source>
        <dbReference type="ARBA" id="ARBA00022833"/>
    </source>
</evidence>
<name>A0A847S056_9NEIS</name>
<feature type="binding site" evidence="11">
    <location>
        <begin position="94"/>
        <end position="96"/>
    </location>
    <ligand>
        <name>GTP</name>
        <dbReference type="ChEBI" id="CHEBI:37565"/>
    </ligand>
</feature>
<evidence type="ECO:0000256" key="11">
    <source>
        <dbReference type="HAMAP-Rule" id="MF_00179"/>
    </source>
</evidence>
<comment type="catalytic activity">
    <reaction evidence="10 11">
        <text>GTP + 4 H2O = 2,5-diamino-6-hydroxy-4-(5-phosphoribosylamino)-pyrimidine + formate + 2 phosphate + 3 H(+)</text>
        <dbReference type="Rhea" id="RHEA:23704"/>
        <dbReference type="ChEBI" id="CHEBI:15377"/>
        <dbReference type="ChEBI" id="CHEBI:15378"/>
        <dbReference type="ChEBI" id="CHEBI:15740"/>
        <dbReference type="ChEBI" id="CHEBI:37565"/>
        <dbReference type="ChEBI" id="CHEBI:43474"/>
        <dbReference type="ChEBI" id="CHEBI:58614"/>
        <dbReference type="EC" id="3.5.4.25"/>
    </reaction>
</comment>
<dbReference type="InterPro" id="IPR000926">
    <property type="entry name" value="RibA"/>
</dbReference>
<comment type="cofactor">
    <cofactor evidence="11">
        <name>Zn(2+)</name>
        <dbReference type="ChEBI" id="CHEBI:29105"/>
    </cofactor>
    <text evidence="11">Binds 1 zinc ion per subunit.</text>
</comment>
<feature type="binding site" evidence="11">
    <location>
        <position position="71"/>
    </location>
    <ligand>
        <name>GTP</name>
        <dbReference type="ChEBI" id="CHEBI:37565"/>
    </ligand>
</feature>
<evidence type="ECO:0000256" key="3">
    <source>
        <dbReference type="ARBA" id="ARBA00022619"/>
    </source>
</evidence>
<feature type="active site" description="Proton acceptor" evidence="11">
    <location>
        <position position="128"/>
    </location>
</feature>
<dbReference type="Proteomes" id="UP000587991">
    <property type="component" value="Unassembled WGS sequence"/>
</dbReference>
<dbReference type="GO" id="GO:0003935">
    <property type="term" value="F:GTP cyclohydrolase II activity"/>
    <property type="evidence" value="ECO:0007669"/>
    <property type="project" value="UniProtKB-UniRule"/>
</dbReference>
<feature type="domain" description="GTP cyclohydrolase II" evidence="12">
    <location>
        <begin position="7"/>
        <end position="171"/>
    </location>
</feature>
<accession>A0A847S056</accession>
<feature type="binding site" evidence="11">
    <location>
        <position position="116"/>
    </location>
    <ligand>
        <name>GTP</name>
        <dbReference type="ChEBI" id="CHEBI:37565"/>
    </ligand>
</feature>
<dbReference type="EC" id="3.5.4.25" evidence="11"/>
<organism evidence="13 14">
    <name type="scientific">Leeia aquatica</name>
    <dbReference type="NCBI Taxonomy" id="2725557"/>
    <lineage>
        <taxon>Bacteria</taxon>
        <taxon>Pseudomonadati</taxon>
        <taxon>Pseudomonadota</taxon>
        <taxon>Betaproteobacteria</taxon>
        <taxon>Neisseriales</taxon>
        <taxon>Leeiaceae</taxon>
        <taxon>Leeia</taxon>
    </lineage>
</organism>
<comment type="caution">
    <text evidence="13">The sequence shown here is derived from an EMBL/GenBank/DDBJ whole genome shotgun (WGS) entry which is preliminary data.</text>
</comment>
<dbReference type="GO" id="GO:0009231">
    <property type="term" value="P:riboflavin biosynthetic process"/>
    <property type="evidence" value="ECO:0007669"/>
    <property type="project" value="UniProtKB-UniRule"/>
</dbReference>
<keyword evidence="3 11" id="KW-0686">Riboflavin biosynthesis</keyword>
<keyword evidence="5 11" id="KW-0547">Nucleotide-binding</keyword>
<feature type="binding site" evidence="11">
    <location>
        <position position="55"/>
    </location>
    <ligand>
        <name>Zn(2+)</name>
        <dbReference type="ChEBI" id="CHEBI:29105"/>
        <note>catalytic</note>
    </ligand>
</feature>
<evidence type="ECO:0000313" key="13">
    <source>
        <dbReference type="EMBL" id="NLR76730.1"/>
    </source>
</evidence>
<comment type="similarity">
    <text evidence="11">Belongs to the GTP cyclohydrolase II family.</text>
</comment>
<dbReference type="GO" id="GO:0008270">
    <property type="term" value="F:zinc ion binding"/>
    <property type="evidence" value="ECO:0007669"/>
    <property type="project" value="UniProtKB-UniRule"/>
</dbReference>
<dbReference type="FunFam" id="3.40.50.10990:FF:000001">
    <property type="entry name" value="Riboflavin biosynthesis protein RibBA"/>
    <property type="match status" value="1"/>
</dbReference>
<keyword evidence="6 11" id="KW-0378">Hydrolase</keyword>
<dbReference type="PANTHER" id="PTHR21327">
    <property type="entry name" value="GTP CYCLOHYDROLASE II-RELATED"/>
    <property type="match status" value="1"/>
</dbReference>
<dbReference type="Pfam" id="PF00925">
    <property type="entry name" value="GTP_cyclohydro2"/>
    <property type="match status" value="1"/>
</dbReference>
<evidence type="ECO:0000256" key="10">
    <source>
        <dbReference type="ARBA" id="ARBA00049295"/>
    </source>
</evidence>
<dbReference type="EMBL" id="JABAIM010000004">
    <property type="protein sequence ID" value="NLR76730.1"/>
    <property type="molecule type" value="Genomic_DNA"/>
</dbReference>
<evidence type="ECO:0000256" key="5">
    <source>
        <dbReference type="ARBA" id="ARBA00022741"/>
    </source>
</evidence>
<dbReference type="CDD" id="cd00641">
    <property type="entry name" value="GTP_cyclohydro2"/>
    <property type="match status" value="1"/>
</dbReference>
<proteinExistence type="inferred from homology"/>
<keyword evidence="7 11" id="KW-0862">Zinc</keyword>
<dbReference type="UniPathway" id="UPA00275">
    <property type="reaction ID" value="UER00400"/>
</dbReference>
<evidence type="ECO:0000256" key="8">
    <source>
        <dbReference type="ARBA" id="ARBA00023134"/>
    </source>
</evidence>